<proteinExistence type="evidence at transcript level"/>
<name>U5EPC5_9DIPT</name>
<protein>
    <submittedName>
        <fullName evidence="1">Uncharacterized protein</fullName>
    </submittedName>
</protein>
<sequence>EKECQLKLYSFCQRFNQLSKFISDFIATEKLHLDKVFALSVRLDYLRKCLSTPLYPVEIVAQVKCSCLNDINSRLLKTANQMKELTDVYNKALNSYRDLEETSYKLDWESNADIIKGTPTQKPLSYILEKGYQYLFEYHLFVSHAKLHFEAVDVRNSETIETFKNSLKLPKHLDIYVNE</sequence>
<dbReference type="EMBL" id="GANO01004827">
    <property type="protein sequence ID" value="JAB55044.1"/>
    <property type="molecule type" value="mRNA"/>
</dbReference>
<accession>U5EPC5</accession>
<reference evidence="1" key="1">
    <citation type="journal article" date="2014" name="Insect Biochem. Mol. Biol.">
        <title>An insight into the sialome of the frog biting fly, Corethrella appendiculata.</title>
        <authorList>
            <person name="Ribeiro J.M.C."/>
            <person name="Chagas A.C."/>
            <person name="Pham V.M."/>
            <person name="Lounibos L.P."/>
            <person name="Calvo E."/>
        </authorList>
    </citation>
    <scope>NUCLEOTIDE SEQUENCE</scope>
    <source>
        <tissue evidence="1">Salivary glands</tissue>
    </source>
</reference>
<dbReference type="AlphaFoldDB" id="U5EPC5"/>
<feature type="non-terminal residue" evidence="1">
    <location>
        <position position="1"/>
    </location>
</feature>
<evidence type="ECO:0000313" key="1">
    <source>
        <dbReference type="EMBL" id="JAB55044.1"/>
    </source>
</evidence>
<organism evidence="1">
    <name type="scientific">Corethrella appendiculata</name>
    <dbReference type="NCBI Taxonomy" id="1370023"/>
    <lineage>
        <taxon>Eukaryota</taxon>
        <taxon>Metazoa</taxon>
        <taxon>Ecdysozoa</taxon>
        <taxon>Arthropoda</taxon>
        <taxon>Hexapoda</taxon>
        <taxon>Insecta</taxon>
        <taxon>Pterygota</taxon>
        <taxon>Neoptera</taxon>
        <taxon>Endopterygota</taxon>
        <taxon>Diptera</taxon>
        <taxon>Nematocera</taxon>
        <taxon>Culicoidea</taxon>
        <taxon>Chaoboridae</taxon>
        <taxon>Corethrella</taxon>
    </lineage>
</organism>